<dbReference type="AlphaFoldDB" id="A0A9Q5Z9B5"/>
<protein>
    <recommendedName>
        <fullName evidence="4">Type II secretion system protein GspC N-terminal domain-containing protein</fullName>
    </recommendedName>
</protein>
<organism evidence="2 3">
    <name type="scientific">Nostoc linckia z8</name>
    <dbReference type="NCBI Taxonomy" id="1628746"/>
    <lineage>
        <taxon>Bacteria</taxon>
        <taxon>Bacillati</taxon>
        <taxon>Cyanobacteriota</taxon>
        <taxon>Cyanophyceae</taxon>
        <taxon>Nostocales</taxon>
        <taxon>Nostocaceae</taxon>
        <taxon>Nostoc</taxon>
    </lineage>
</organism>
<evidence type="ECO:0000313" key="3">
    <source>
        <dbReference type="Proteomes" id="UP000222310"/>
    </source>
</evidence>
<proteinExistence type="predicted"/>
<gene>
    <name evidence="2" type="ORF">VF08_22825</name>
</gene>
<dbReference type="RefSeq" id="WP_099066338.1">
    <property type="nucleotide sequence ID" value="NZ_LAHD01000075.1"/>
</dbReference>
<keyword evidence="1" id="KW-1133">Transmembrane helix</keyword>
<feature type="transmembrane region" description="Helical" evidence="1">
    <location>
        <begin position="150"/>
        <end position="171"/>
    </location>
</feature>
<evidence type="ECO:0008006" key="4">
    <source>
        <dbReference type="Google" id="ProtNLM"/>
    </source>
</evidence>
<name>A0A9Q5Z9B5_NOSLI</name>
<keyword evidence="1" id="KW-0472">Membrane</keyword>
<evidence type="ECO:0000256" key="1">
    <source>
        <dbReference type="SAM" id="Phobius"/>
    </source>
</evidence>
<comment type="caution">
    <text evidence="2">The sequence shown here is derived from an EMBL/GenBank/DDBJ whole genome shotgun (WGS) entry which is preliminary data.</text>
</comment>
<keyword evidence="1" id="KW-0812">Transmembrane</keyword>
<sequence>MLQQATTGLIVPEPSEDLITNEPWSIEIYADGLMDELFADIDYILDASGNLASQTFRQSSQKKSSQSVGGVSPEVHIGKSRFSDFSPVVATGTGNPLQTVTMPQVIFANTGDSSAQSVTQGNHKQLTTVVFDTATVKPVTRKPKKSSSALGRLLIVGTTLGVAIASMIYMVQSGVVHLLNTKLPESAVVVAQQASESSTKPEIEAELVDYMIGALSVIDKQGVKNHQNYVRPGFYNQTSTNQIGVANQLPANNLPPLPPLAANNTSPIPNPGKVVERIYLRPPMRYALPAIPGAPTLLPQVATALQNSQPNVVKTALNTVQKAAKPATVNMLAAAVRPDIKAVATKTAPISVGQTPKPLPALPVVPLRAALAPESEPTITQHQVYLPTAIAETPSSTLEGLLELGNKSAALFKIDGVTRRINMGETIGSSGWTLVDVSNGEAVIRRNGEVRSIYAGQKL</sequence>
<dbReference type="EMBL" id="LAHD01000075">
    <property type="protein sequence ID" value="PHK01042.1"/>
    <property type="molecule type" value="Genomic_DNA"/>
</dbReference>
<dbReference type="GeneID" id="57094013"/>
<accession>A0A9Q5Z9B5</accession>
<dbReference type="Proteomes" id="UP000222310">
    <property type="component" value="Unassembled WGS sequence"/>
</dbReference>
<evidence type="ECO:0000313" key="2">
    <source>
        <dbReference type="EMBL" id="PHK01042.1"/>
    </source>
</evidence>
<reference evidence="2 3" key="1">
    <citation type="submission" date="2015-02" db="EMBL/GenBank/DDBJ databases">
        <title>Nostoc linckia genome annotation.</title>
        <authorList>
            <person name="Zhou Z."/>
        </authorList>
    </citation>
    <scope>NUCLEOTIDE SEQUENCE [LARGE SCALE GENOMIC DNA]</scope>
    <source>
        <strain evidence="3">z8</strain>
    </source>
</reference>